<evidence type="ECO:0000313" key="6">
    <source>
        <dbReference type="Proteomes" id="UP000298030"/>
    </source>
</evidence>
<evidence type="ECO:0000256" key="3">
    <source>
        <dbReference type="SAM" id="MobiDB-lite"/>
    </source>
</evidence>
<name>A0A4Y7TCP4_COPMI</name>
<feature type="region of interest" description="Disordered" evidence="3">
    <location>
        <begin position="1"/>
        <end position="55"/>
    </location>
</feature>
<dbReference type="OrthoDB" id="445677at2759"/>
<reference evidence="5 6" key="1">
    <citation type="journal article" date="2019" name="Nat. Ecol. Evol.">
        <title>Megaphylogeny resolves global patterns of mushroom evolution.</title>
        <authorList>
            <person name="Varga T."/>
            <person name="Krizsan K."/>
            <person name="Foldi C."/>
            <person name="Dima B."/>
            <person name="Sanchez-Garcia M."/>
            <person name="Sanchez-Ramirez S."/>
            <person name="Szollosi G.J."/>
            <person name="Szarkandi J.G."/>
            <person name="Papp V."/>
            <person name="Albert L."/>
            <person name="Andreopoulos W."/>
            <person name="Angelini C."/>
            <person name="Antonin V."/>
            <person name="Barry K.W."/>
            <person name="Bougher N.L."/>
            <person name="Buchanan P."/>
            <person name="Buyck B."/>
            <person name="Bense V."/>
            <person name="Catcheside P."/>
            <person name="Chovatia M."/>
            <person name="Cooper J."/>
            <person name="Damon W."/>
            <person name="Desjardin D."/>
            <person name="Finy P."/>
            <person name="Geml J."/>
            <person name="Haridas S."/>
            <person name="Hughes K."/>
            <person name="Justo A."/>
            <person name="Karasinski D."/>
            <person name="Kautmanova I."/>
            <person name="Kiss B."/>
            <person name="Kocsube S."/>
            <person name="Kotiranta H."/>
            <person name="LaButti K.M."/>
            <person name="Lechner B.E."/>
            <person name="Liimatainen K."/>
            <person name="Lipzen A."/>
            <person name="Lukacs Z."/>
            <person name="Mihaltcheva S."/>
            <person name="Morgado L.N."/>
            <person name="Niskanen T."/>
            <person name="Noordeloos M.E."/>
            <person name="Ohm R.A."/>
            <person name="Ortiz-Santana B."/>
            <person name="Ovrebo C."/>
            <person name="Racz N."/>
            <person name="Riley R."/>
            <person name="Savchenko A."/>
            <person name="Shiryaev A."/>
            <person name="Soop K."/>
            <person name="Spirin V."/>
            <person name="Szebenyi C."/>
            <person name="Tomsovsky M."/>
            <person name="Tulloss R.E."/>
            <person name="Uehling J."/>
            <person name="Grigoriev I.V."/>
            <person name="Vagvolgyi C."/>
            <person name="Papp T."/>
            <person name="Martin F.M."/>
            <person name="Miettinen O."/>
            <person name="Hibbett D.S."/>
            <person name="Nagy L.G."/>
        </authorList>
    </citation>
    <scope>NUCLEOTIDE SEQUENCE [LARGE SCALE GENOMIC DNA]</scope>
    <source>
        <strain evidence="5 6">FP101781</strain>
    </source>
</reference>
<organism evidence="5 6">
    <name type="scientific">Coprinellus micaceus</name>
    <name type="common">Glistening ink-cap mushroom</name>
    <name type="synonym">Coprinus micaceus</name>
    <dbReference type="NCBI Taxonomy" id="71717"/>
    <lineage>
        <taxon>Eukaryota</taxon>
        <taxon>Fungi</taxon>
        <taxon>Dikarya</taxon>
        <taxon>Basidiomycota</taxon>
        <taxon>Agaricomycotina</taxon>
        <taxon>Agaricomycetes</taxon>
        <taxon>Agaricomycetidae</taxon>
        <taxon>Agaricales</taxon>
        <taxon>Agaricineae</taxon>
        <taxon>Psathyrellaceae</taxon>
        <taxon>Coprinellus</taxon>
    </lineage>
</organism>
<dbReference type="PANTHER" id="PTHR48407">
    <property type="entry name" value="CRANIOFACIAL DEVELOPMENT PROTEIN 1"/>
    <property type="match status" value="1"/>
</dbReference>
<evidence type="ECO:0000259" key="4">
    <source>
        <dbReference type="PROSITE" id="PS51279"/>
    </source>
</evidence>
<keyword evidence="6" id="KW-1185">Reference proteome</keyword>
<dbReference type="InterPro" id="IPR027124">
    <property type="entry name" value="Swc5/CFDP1/2"/>
</dbReference>
<feature type="region of interest" description="Disordered" evidence="3">
    <location>
        <begin position="123"/>
        <end position="235"/>
    </location>
</feature>
<dbReference type="GO" id="GO:0000812">
    <property type="term" value="C:Swr1 complex"/>
    <property type="evidence" value="ECO:0007669"/>
    <property type="project" value="TreeGrafter"/>
</dbReference>
<dbReference type="STRING" id="71717.A0A4Y7TCP4"/>
<comment type="caution">
    <text evidence="5">The sequence shown here is derived from an EMBL/GenBank/DDBJ whole genome shotgun (WGS) entry which is preliminary data.</text>
</comment>
<evidence type="ECO:0000256" key="1">
    <source>
        <dbReference type="ARBA" id="ARBA00010465"/>
    </source>
</evidence>
<sequence length="263" mass="28923">MKRPVDTDSEDDEDYVPPSNDHGGSSSESEDGLDVEGANLQSTAQSEEKEKKDLSKVWQDFQASVSGQSPLTAPQDIRLVKIVRKYRFAGEEHEEVVEVPEKSEEARKWARYKRPAVDMAPMDSLSRTDAANETAKASVIPVASSKTVSSPIPDVHPTTSSSSASAETSTPQTVPPKRKPGPRKPKTTLAPLPSAASKAKKMTTLEKSAMDWSKHVTPSDKDELEAQRRGGGGYIDKVEFLNRVEERKETMLSENSSSKRRRL</sequence>
<feature type="compositionally biased region" description="Basic residues" evidence="3">
    <location>
        <begin position="176"/>
        <end position="186"/>
    </location>
</feature>
<protein>
    <recommendedName>
        <fullName evidence="2">SWR1-complex protein 5</fullName>
    </recommendedName>
</protein>
<dbReference type="InterPro" id="IPR011421">
    <property type="entry name" value="BCNT-C"/>
</dbReference>
<dbReference type="PANTHER" id="PTHR48407:SF1">
    <property type="entry name" value="CRANIOFACIAL DEVELOPMENT PROTEIN 1"/>
    <property type="match status" value="1"/>
</dbReference>
<evidence type="ECO:0000313" key="5">
    <source>
        <dbReference type="EMBL" id="TEB31781.1"/>
    </source>
</evidence>
<dbReference type="Pfam" id="PF07572">
    <property type="entry name" value="BCNT"/>
    <property type="match status" value="1"/>
</dbReference>
<feature type="domain" description="BCNT-C" evidence="4">
    <location>
        <begin position="182"/>
        <end position="262"/>
    </location>
</feature>
<feature type="compositionally biased region" description="Basic and acidic residues" evidence="3">
    <location>
        <begin position="46"/>
        <end position="55"/>
    </location>
</feature>
<evidence type="ECO:0000256" key="2">
    <source>
        <dbReference type="ARBA" id="ARBA00019138"/>
    </source>
</evidence>
<dbReference type="AlphaFoldDB" id="A0A4Y7TCP4"/>
<comment type="similarity">
    <text evidence="1">Belongs to the SWC5 family.</text>
</comment>
<proteinExistence type="inferred from homology"/>
<accession>A0A4Y7TCP4</accession>
<dbReference type="EMBL" id="QPFP01000017">
    <property type="protein sequence ID" value="TEB31781.1"/>
    <property type="molecule type" value="Genomic_DNA"/>
</dbReference>
<dbReference type="Proteomes" id="UP000298030">
    <property type="component" value="Unassembled WGS sequence"/>
</dbReference>
<dbReference type="PROSITE" id="PS51279">
    <property type="entry name" value="BCNT_C"/>
    <property type="match status" value="1"/>
</dbReference>
<gene>
    <name evidence="5" type="ORF">FA13DRAFT_1791110</name>
</gene>
<feature type="compositionally biased region" description="Low complexity" evidence="3">
    <location>
        <begin position="158"/>
        <end position="170"/>
    </location>
</feature>
<feature type="compositionally biased region" description="Basic and acidic residues" evidence="3">
    <location>
        <begin position="208"/>
        <end position="228"/>
    </location>
</feature>